<dbReference type="AlphaFoldDB" id="A0A0E9R4N8"/>
<name>A0A0E9R4N8_ANGAN</name>
<dbReference type="EMBL" id="GBXM01085142">
    <property type="protein sequence ID" value="JAH23435.1"/>
    <property type="molecule type" value="Transcribed_RNA"/>
</dbReference>
<reference evidence="1" key="2">
    <citation type="journal article" date="2015" name="Fish Shellfish Immunol.">
        <title>Early steps in the European eel (Anguilla anguilla)-Vibrio vulnificus interaction in the gills: Role of the RtxA13 toxin.</title>
        <authorList>
            <person name="Callol A."/>
            <person name="Pajuelo D."/>
            <person name="Ebbesson L."/>
            <person name="Teles M."/>
            <person name="MacKenzie S."/>
            <person name="Amaro C."/>
        </authorList>
    </citation>
    <scope>NUCLEOTIDE SEQUENCE</scope>
</reference>
<reference evidence="1" key="1">
    <citation type="submission" date="2014-11" db="EMBL/GenBank/DDBJ databases">
        <authorList>
            <person name="Amaro Gonzalez C."/>
        </authorList>
    </citation>
    <scope>NUCLEOTIDE SEQUENCE</scope>
</reference>
<dbReference type="EMBL" id="GBXM01076781">
    <property type="protein sequence ID" value="JAH31796.1"/>
    <property type="molecule type" value="Transcribed_RNA"/>
</dbReference>
<proteinExistence type="predicted"/>
<organism evidence="1">
    <name type="scientific">Anguilla anguilla</name>
    <name type="common">European freshwater eel</name>
    <name type="synonym">Muraena anguilla</name>
    <dbReference type="NCBI Taxonomy" id="7936"/>
    <lineage>
        <taxon>Eukaryota</taxon>
        <taxon>Metazoa</taxon>
        <taxon>Chordata</taxon>
        <taxon>Craniata</taxon>
        <taxon>Vertebrata</taxon>
        <taxon>Euteleostomi</taxon>
        <taxon>Actinopterygii</taxon>
        <taxon>Neopterygii</taxon>
        <taxon>Teleostei</taxon>
        <taxon>Anguilliformes</taxon>
        <taxon>Anguillidae</taxon>
        <taxon>Anguilla</taxon>
    </lineage>
</organism>
<accession>A0A0E9R4N8</accession>
<protein>
    <submittedName>
        <fullName evidence="1">Uncharacterized protein</fullName>
    </submittedName>
</protein>
<evidence type="ECO:0000313" key="1">
    <source>
        <dbReference type="EMBL" id="JAH23435.1"/>
    </source>
</evidence>
<sequence length="47" mass="5265">MEISQNSTMTISRHISIQCSELSFSGSLEYKRGQMGLEPYSCTSGWC</sequence>